<evidence type="ECO:0000256" key="5">
    <source>
        <dbReference type="RuleBase" id="RU004379"/>
    </source>
</evidence>
<dbReference type="GO" id="GO:0016020">
    <property type="term" value="C:membrane"/>
    <property type="evidence" value="ECO:0000318"/>
    <property type="project" value="GO_Central"/>
</dbReference>
<keyword evidence="2 5" id="KW-0812">Transmembrane</keyword>
<dbReference type="FunCoup" id="A0A1U7ZRS3">
    <property type="interactions" value="3519"/>
</dbReference>
<protein>
    <submittedName>
        <fullName evidence="7">BI1-like protein</fullName>
    </submittedName>
</protein>
<comment type="subcellular location">
    <subcellularLocation>
        <location evidence="1">Membrane</location>
        <topology evidence="1">Multi-pass membrane protein</topology>
    </subcellularLocation>
</comment>
<dbReference type="KEGG" id="nnu:104596610"/>
<dbReference type="GO" id="GO:0005262">
    <property type="term" value="F:calcium channel activity"/>
    <property type="evidence" value="ECO:0000318"/>
    <property type="project" value="GO_Central"/>
</dbReference>
<feature type="transmembrane region" description="Helical" evidence="5">
    <location>
        <begin position="100"/>
        <end position="123"/>
    </location>
</feature>
<keyword evidence="3 5" id="KW-1133">Transmembrane helix</keyword>
<dbReference type="GO" id="GO:0030968">
    <property type="term" value="P:endoplasmic reticulum unfolded protein response"/>
    <property type="evidence" value="ECO:0000318"/>
    <property type="project" value="GO_Central"/>
</dbReference>
<accession>A0A1U7ZRS3</accession>
<evidence type="ECO:0000256" key="4">
    <source>
        <dbReference type="ARBA" id="ARBA00023136"/>
    </source>
</evidence>
<dbReference type="PANTHER" id="PTHR23291">
    <property type="entry name" value="BAX INHIBITOR-RELATED"/>
    <property type="match status" value="1"/>
</dbReference>
<dbReference type="AlphaFoldDB" id="A0A1U7ZRS3"/>
<feature type="transmembrane region" description="Helical" evidence="5">
    <location>
        <begin position="129"/>
        <end position="148"/>
    </location>
</feature>
<evidence type="ECO:0000256" key="3">
    <source>
        <dbReference type="ARBA" id="ARBA00022989"/>
    </source>
</evidence>
<dbReference type="InterPro" id="IPR006214">
    <property type="entry name" value="Bax_inhibitor_1-related"/>
</dbReference>
<dbReference type="STRING" id="4432.A0A1U7ZRS3"/>
<dbReference type="GeneID" id="104596610"/>
<feature type="transmembrane region" description="Helical" evidence="5">
    <location>
        <begin position="160"/>
        <end position="180"/>
    </location>
</feature>
<proteinExistence type="inferred from homology"/>
<dbReference type="PANTHER" id="PTHR23291:SF31">
    <property type="entry name" value="PROTEIN LIFEGUARD 4"/>
    <property type="match status" value="1"/>
</dbReference>
<dbReference type="eggNOG" id="KOG2322">
    <property type="taxonomic scope" value="Eukaryota"/>
</dbReference>
<dbReference type="Pfam" id="PF01027">
    <property type="entry name" value="Bax1-I"/>
    <property type="match status" value="1"/>
</dbReference>
<feature type="transmembrane region" description="Helical" evidence="5">
    <location>
        <begin position="186"/>
        <end position="204"/>
    </location>
</feature>
<name>A0A1U7ZRS3_NELNU</name>
<gene>
    <name evidence="7" type="primary">LOC104596610</name>
</gene>
<feature type="transmembrane region" description="Helical" evidence="5">
    <location>
        <begin position="72"/>
        <end position="93"/>
    </location>
</feature>
<organism evidence="6 7">
    <name type="scientific">Nelumbo nucifera</name>
    <name type="common">Sacred lotus</name>
    <dbReference type="NCBI Taxonomy" id="4432"/>
    <lineage>
        <taxon>Eukaryota</taxon>
        <taxon>Viridiplantae</taxon>
        <taxon>Streptophyta</taxon>
        <taxon>Embryophyta</taxon>
        <taxon>Tracheophyta</taxon>
        <taxon>Spermatophyta</taxon>
        <taxon>Magnoliopsida</taxon>
        <taxon>Proteales</taxon>
        <taxon>Nelumbonaceae</taxon>
        <taxon>Nelumbo</taxon>
    </lineage>
</organism>
<keyword evidence="6" id="KW-1185">Reference proteome</keyword>
<dbReference type="Proteomes" id="UP000189703">
    <property type="component" value="Unplaced"/>
</dbReference>
<feature type="transmembrane region" description="Helical" evidence="5">
    <location>
        <begin position="45"/>
        <end position="66"/>
    </location>
</feature>
<evidence type="ECO:0000256" key="1">
    <source>
        <dbReference type="ARBA" id="ARBA00004141"/>
    </source>
</evidence>
<dbReference type="OrthoDB" id="7933078at2759"/>
<sequence length="243" mass="27136">MWPPSYGKAGDVEAGSRQLYPMMLESPELRWAFIRKVYSILTIQLLLTIAVAAVVVSVHPIATFFVSSGPGFALYIVIIILPFIVLCPLYYYYQRHPVNLLLLGLFTVSLAFAVGLTCAFTSGKIILESAILTAAVVLSLTLYTFWAAKRGHDFNFLGPFLFGSLLALMVFAFIQILFPLGKISVMIYGVLATIIFCGYIIYDTDNLIKRYSYDEYVWAAVSLYLDVINLFLSLLTIFRAAES</sequence>
<dbReference type="OMA" id="MGDVIGM"/>
<evidence type="ECO:0000313" key="7">
    <source>
        <dbReference type="RefSeq" id="XP_010256169.1"/>
    </source>
</evidence>
<dbReference type="InParanoid" id="A0A1U7ZRS3"/>
<feature type="transmembrane region" description="Helical" evidence="5">
    <location>
        <begin position="216"/>
        <end position="238"/>
    </location>
</feature>
<evidence type="ECO:0000313" key="6">
    <source>
        <dbReference type="Proteomes" id="UP000189703"/>
    </source>
</evidence>
<comment type="similarity">
    <text evidence="5">Belongs to the BI1 family.</text>
</comment>
<reference evidence="7" key="1">
    <citation type="submission" date="2025-08" db="UniProtKB">
        <authorList>
            <consortium name="RefSeq"/>
        </authorList>
    </citation>
    <scope>IDENTIFICATION</scope>
</reference>
<dbReference type="RefSeq" id="XP_010256169.1">
    <property type="nucleotide sequence ID" value="XM_010257867.2"/>
</dbReference>
<evidence type="ECO:0000256" key="2">
    <source>
        <dbReference type="ARBA" id="ARBA00022692"/>
    </source>
</evidence>
<keyword evidence="4 5" id="KW-0472">Membrane</keyword>